<dbReference type="InterPro" id="IPR013154">
    <property type="entry name" value="ADH-like_N"/>
</dbReference>
<dbReference type="InterPro" id="IPR049552">
    <property type="entry name" value="PKS_DH_N"/>
</dbReference>
<feature type="domain" description="Carrier" evidence="10">
    <location>
        <begin position="2365"/>
        <end position="2443"/>
    </location>
</feature>
<evidence type="ECO:0000256" key="2">
    <source>
        <dbReference type="ARBA" id="ARBA00022450"/>
    </source>
</evidence>
<dbReference type="Gene3D" id="3.90.180.10">
    <property type="entry name" value="Medium-chain alcohol dehydrogenases, catalytic domain"/>
    <property type="match status" value="1"/>
</dbReference>
<dbReference type="Pfam" id="PF08659">
    <property type="entry name" value="KR"/>
    <property type="match status" value="1"/>
</dbReference>
<dbReference type="InterPro" id="IPR057326">
    <property type="entry name" value="KR_dom"/>
</dbReference>
<dbReference type="PANTHER" id="PTHR43775">
    <property type="entry name" value="FATTY ACID SYNTHASE"/>
    <property type="match status" value="1"/>
</dbReference>
<sequence>MGQRDRAVAVVGAGLRLPGGITDLAGLWAALTEGRDLVGEVPADRFDKTRFVDPGTVRAGRSYTAAGGFLDDVARFDPGYFGIAPKEALFVDPQQRLLLEMAAEALDDAGIPAESLAGSDTCVYIGVSDPAYGQFVMLQENHTSPYAMSGGTLSIAANRLSYCFDLRGPSMAVDTACSSALVALDRACRTLLDGTSRTALAGGVNVLVGPYAFAGFSHAGMLSRRGRCAAFSADADGFVRAEGGGVVVLKPLADALADGDRIHAVIAGTGTNCDGRTQGMALPSSHAQEALLRAVYERAGVEPDDLVYFEAHGTGTPAGDPAEAAAIGRALGRRRTRGPLPIGSVKSNVGHLEPAAGMPGLLKALLVLRHGTAPATLHARPLNPAIDFAGLGLAPTVEPIGLDVGERAAVGVNSFGFGGANAHAVLTPPPAPPEGHRPRTGATLPVVVSARSAAALRELAGRISARLREAAPEEFYDLARTSTLRRSAHPHRAAVLADGPERAAEEFGRLLAGTPAAGALARTADRSTVAYVFSGNASQWPGMAADLLAADAVFRAAVEEADAALVPHLGWSVARELAAPDPAAWRRTEIAQPVLFAVQTGLAALFAAQGLRPSAVTGHSVGEVAAAHVAGALTLDDAARVIAERSRAQGVTAGSGRMAAVGLSEAEALGALARYEGALELAGINSDRDVTVAGDPRALAALGAELGARDVFFRELDLDHAFHSRAMDPIADPLRAALAGLAPAAARVPFVSTVTGTPLPGDALTAGYWWRNVREPVRFAAAVAHVVAEHAGILLEIGPHPVLRPYLRRAGAAYVPTLRRAGDGPREVAAAVAELIATGAAVDWPAHFPVPGRVADLPAYPWQRERYWHGAPQDMVVRTSGTGRLDHPLLGERLPAPHALWESAVEPQLTPWLGDHRIARTVLMPAAGYLEMALSAGRLALGRPAEVRHLQIFRPLALGWPDPEGVRLQTAVTPADGALTISSGQGRGDACEPVVRAEVRTLLGAAPAPLDPEALRARCPRTVAAADFYRTCHRVGLGVGPAFQLLGEVHVGEGELLASYRHEEPGAPYTVHPVVLDGPLQATVALVEEWMDSGRAYLPSVFGAVRVWRTPAPTGFAHLRQRARTENEFCWDITYADEDGTVTAQIEGCRTRRMDNTDHTPVTVQRTVLRAAPLPLSPAAPSPLPPPAALLAAVEDRVSAARAALRESGHDRCAAATEEAGAHCWAAALAGLLTDPAATFTPGELVAGGLRPQHRRLVRLMLPLVARHGLAEPVDGGRWRLTRTVPRPGELLRRLVEDHPACAAETVLVNRQLRHLPEVLRGTTAAAELLPPGDPMVEQLHATAPARRFTHRVAMALVAETVRRWPGDRPLRVLEAGVGTHALTAALLPLLPADRTRFTCTDATAAGFARAGHRFAAHDFVDHRVLALDSDPLSQGFPDGGFDLVVAGDALHTATDLTATLGHVRSLLSPGGLLLATEPHDTWRTALVLGAAEAFWQRGDHALRPENRLLARERWLPLLATCGFTGAVRTGVEDRSVLLASADRPPADGPAPPAPDPGAAWLVATEGRDEVPLARALAELLGDAPVVAAPEDPAAWDAALPSGDAAPGVVLLLSTDASAEAVALTTRRAAVLRALSAARSGEIGGVWLVTRPSGLFPAPERPAHPADAAVWGAARVLANERPGLSLRRISLDRSGAPAADARRLAHELLAPGDEDEIVLTRGGRFVPRQLQRPADRPDAVPGPASYVLEVRDPGLSRRLVWRRTALPRPGPGQILVEVRAVGLNYRDPMRANGLLPPEAVEGTPLSRGLGTDCAGVVRATGPGVTTLTPGDRVLGPMPASLASHTVTPAATSLRLPDGMSYAEAATFPVAFLTVHHTLAEQARTFPGETVLVHGSAGAVGLAVLQSARLLGLHVIATAGTEAKRDLLRTLGAAHVLDSRSLDFVPRVRELTGGRGVDIVVNSLSGEAIAHGLGLLRPNGRFIELGKRDIFLNNPLLLRPFHHSLTFLGFNLDSVMFDPLRCPPLLREVADRIVRGTYRPLLHTVHPAARVDEAFRLLQHSQHTGKVVVAFDPLDEPVPVEPALAVPLLDPDGTYLVTGGLGGFGAATAGWLADRGARHLALVSRRGADAPEAAETLARLAERGADATAYAADVTDGTAMRRVVEAVDATGHRLRGIVHCAMHLDDALLADLSDERFAAVLSPKIAGADVLERLTADRGPDVGLFLLYSSVVASIGNPGQAPYAAANAYLEALARARRHAGRPGTAIAWGPISGTGYVARNDLGASMAHLGFEPLAPTEAFAAADHLVATGTDVSGVGRYRWGRARRALPALAAPRYAALVPAGAAESDDSREEFLRHLATLSPEDAVHAVTEALTRVFATVLRADPAELDADRRLEEFGLDSLMSTEFLLRTREHFGVQLSPTELIGGPRTLAQFARLVHERLGATGTAD</sequence>
<dbReference type="Gene3D" id="3.10.129.110">
    <property type="entry name" value="Polyketide synthase dehydratase"/>
    <property type="match status" value="1"/>
</dbReference>
<dbReference type="GO" id="GO:0006633">
    <property type="term" value="P:fatty acid biosynthetic process"/>
    <property type="evidence" value="ECO:0007669"/>
    <property type="project" value="InterPro"/>
</dbReference>
<dbReference type="SMART" id="SM00826">
    <property type="entry name" value="PKS_DH"/>
    <property type="match status" value="1"/>
</dbReference>
<dbReference type="InterPro" id="IPR013968">
    <property type="entry name" value="PKS_KR"/>
</dbReference>
<dbReference type="InterPro" id="IPR036736">
    <property type="entry name" value="ACP-like_sf"/>
</dbReference>
<dbReference type="Pfam" id="PF14765">
    <property type="entry name" value="PS-DH"/>
    <property type="match status" value="1"/>
</dbReference>
<evidence type="ECO:0000259" key="12">
    <source>
        <dbReference type="PROSITE" id="PS52019"/>
    </source>
</evidence>
<name>A0A1Z2LBT8_9ACTN</name>
<dbReference type="InterPro" id="IPR001227">
    <property type="entry name" value="Ac_transferase_dom_sf"/>
</dbReference>
<dbReference type="PROSITE" id="PS52004">
    <property type="entry name" value="KS3_2"/>
    <property type="match status" value="1"/>
</dbReference>
<dbReference type="InterPro" id="IPR013149">
    <property type="entry name" value="ADH-like_C"/>
</dbReference>
<evidence type="ECO:0000256" key="7">
    <source>
        <dbReference type="ARBA" id="ARBA00023268"/>
    </source>
</evidence>
<dbReference type="Pfam" id="PF16197">
    <property type="entry name" value="KAsynt_C_assoc"/>
    <property type="match status" value="1"/>
</dbReference>
<dbReference type="InterPro" id="IPR013217">
    <property type="entry name" value="Methyltransf_12"/>
</dbReference>
<dbReference type="EMBL" id="CP021744">
    <property type="protein sequence ID" value="ARZ71764.1"/>
    <property type="molecule type" value="Genomic_DNA"/>
</dbReference>
<dbReference type="InterPro" id="IPR016039">
    <property type="entry name" value="Thiolase-like"/>
</dbReference>
<dbReference type="SMART" id="SM01294">
    <property type="entry name" value="PKS_PP_betabranch"/>
    <property type="match status" value="1"/>
</dbReference>
<dbReference type="InterPro" id="IPR014030">
    <property type="entry name" value="Ketoacyl_synth_N"/>
</dbReference>
<keyword evidence="7" id="KW-0511">Multifunctional enzyme</keyword>
<organism evidence="13 14">
    <name type="scientific">Streptomyces albireticuli</name>
    <dbReference type="NCBI Taxonomy" id="1940"/>
    <lineage>
        <taxon>Bacteria</taxon>
        <taxon>Bacillati</taxon>
        <taxon>Actinomycetota</taxon>
        <taxon>Actinomycetes</taxon>
        <taxon>Kitasatosporales</taxon>
        <taxon>Streptomycetaceae</taxon>
        <taxon>Streptomyces</taxon>
    </lineage>
</organism>
<dbReference type="Gene3D" id="3.40.50.720">
    <property type="entry name" value="NAD(P)-binding Rossmann-like Domain"/>
    <property type="match status" value="3"/>
</dbReference>
<dbReference type="Pfam" id="PF08240">
    <property type="entry name" value="ADH_N"/>
    <property type="match status" value="1"/>
</dbReference>
<keyword evidence="4" id="KW-0808">Transferase</keyword>
<dbReference type="KEGG" id="salj:SMD11_6188"/>
<evidence type="ECO:0000259" key="11">
    <source>
        <dbReference type="PROSITE" id="PS52004"/>
    </source>
</evidence>
<dbReference type="SMART" id="SM00827">
    <property type="entry name" value="PKS_AT"/>
    <property type="match status" value="1"/>
</dbReference>
<dbReference type="PANTHER" id="PTHR43775:SF37">
    <property type="entry name" value="SI:DKEY-61P9.11"/>
    <property type="match status" value="1"/>
</dbReference>
<dbReference type="InterPro" id="IPR042104">
    <property type="entry name" value="PKS_dehydratase_sf"/>
</dbReference>
<gene>
    <name evidence="13" type="ORF">SMD11_6188</name>
</gene>
<dbReference type="PROSITE" id="PS00606">
    <property type="entry name" value="KS3_1"/>
    <property type="match status" value="1"/>
</dbReference>
<feature type="region of interest" description="N-terminal hotdog fold" evidence="9">
    <location>
        <begin position="887"/>
        <end position="1002"/>
    </location>
</feature>
<evidence type="ECO:0000256" key="8">
    <source>
        <dbReference type="ARBA" id="ARBA00023315"/>
    </source>
</evidence>
<dbReference type="GO" id="GO:0016491">
    <property type="term" value="F:oxidoreductase activity"/>
    <property type="evidence" value="ECO:0007669"/>
    <property type="project" value="InterPro"/>
</dbReference>
<evidence type="ECO:0000256" key="4">
    <source>
        <dbReference type="ARBA" id="ARBA00022679"/>
    </source>
</evidence>
<dbReference type="SUPFAM" id="SSF55048">
    <property type="entry name" value="Probable ACP-binding domain of malonyl-CoA ACP transacylase"/>
    <property type="match status" value="1"/>
</dbReference>
<dbReference type="InterPro" id="IPR032821">
    <property type="entry name" value="PKS_assoc"/>
</dbReference>
<evidence type="ECO:0000259" key="10">
    <source>
        <dbReference type="PROSITE" id="PS50075"/>
    </source>
</evidence>
<dbReference type="Pfam" id="PF02801">
    <property type="entry name" value="Ketoacyl-synt_C"/>
    <property type="match status" value="1"/>
</dbReference>
<dbReference type="Gene3D" id="3.40.47.10">
    <property type="match status" value="1"/>
</dbReference>
<dbReference type="GO" id="GO:0031177">
    <property type="term" value="F:phosphopantetheine binding"/>
    <property type="evidence" value="ECO:0007669"/>
    <property type="project" value="InterPro"/>
</dbReference>
<dbReference type="Gene3D" id="3.40.366.10">
    <property type="entry name" value="Malonyl-Coenzyme A Acyl Carrier Protein, domain 2"/>
    <property type="match status" value="1"/>
</dbReference>
<dbReference type="SUPFAM" id="SSF47336">
    <property type="entry name" value="ACP-like"/>
    <property type="match status" value="1"/>
</dbReference>
<dbReference type="SUPFAM" id="SSF53901">
    <property type="entry name" value="Thiolase-like"/>
    <property type="match status" value="1"/>
</dbReference>
<dbReference type="SUPFAM" id="SSF52151">
    <property type="entry name" value="FabD/lysophospholipase-like"/>
    <property type="match status" value="1"/>
</dbReference>
<keyword evidence="2" id="KW-0596">Phosphopantetheine</keyword>
<keyword evidence="8" id="KW-0012">Acyltransferase</keyword>
<evidence type="ECO:0000256" key="6">
    <source>
        <dbReference type="ARBA" id="ARBA00023194"/>
    </source>
</evidence>
<dbReference type="SMART" id="SM00825">
    <property type="entry name" value="PKS_KS"/>
    <property type="match status" value="1"/>
</dbReference>
<dbReference type="PROSITE" id="PS52019">
    <property type="entry name" value="PKS_MFAS_DH"/>
    <property type="match status" value="1"/>
</dbReference>
<comment type="pathway">
    <text evidence="1">Antibiotic biosynthesis.</text>
</comment>
<dbReference type="GO" id="GO:0004315">
    <property type="term" value="F:3-oxoacyl-[acyl-carrier-protein] synthase activity"/>
    <property type="evidence" value="ECO:0007669"/>
    <property type="project" value="InterPro"/>
</dbReference>
<dbReference type="SMART" id="SM00829">
    <property type="entry name" value="PKS_ER"/>
    <property type="match status" value="1"/>
</dbReference>
<dbReference type="InterPro" id="IPR018201">
    <property type="entry name" value="Ketoacyl_synth_AS"/>
</dbReference>
<dbReference type="Pfam" id="PF00698">
    <property type="entry name" value="Acyl_transf_1"/>
    <property type="match status" value="1"/>
</dbReference>
<keyword evidence="5" id="KW-0521">NADP</keyword>
<dbReference type="Pfam" id="PF21089">
    <property type="entry name" value="PKS_DH_N"/>
    <property type="match status" value="1"/>
</dbReference>
<dbReference type="Proteomes" id="UP000195755">
    <property type="component" value="Chromosome"/>
</dbReference>
<dbReference type="Pfam" id="PF00550">
    <property type="entry name" value="PP-binding"/>
    <property type="match status" value="1"/>
</dbReference>
<keyword evidence="6" id="KW-0045">Antibiotic biosynthesis</keyword>
<dbReference type="SMART" id="SM00822">
    <property type="entry name" value="PKS_KR"/>
    <property type="match status" value="1"/>
</dbReference>
<dbReference type="InterPro" id="IPR011032">
    <property type="entry name" value="GroES-like_sf"/>
</dbReference>
<dbReference type="GO" id="GO:0004312">
    <property type="term" value="F:fatty acid synthase activity"/>
    <property type="evidence" value="ECO:0007669"/>
    <property type="project" value="TreeGrafter"/>
</dbReference>
<dbReference type="Pfam" id="PF00109">
    <property type="entry name" value="ketoacyl-synt"/>
    <property type="match status" value="1"/>
</dbReference>
<dbReference type="CDD" id="cd05195">
    <property type="entry name" value="enoyl_red"/>
    <property type="match status" value="1"/>
</dbReference>
<dbReference type="InterPro" id="IPR020843">
    <property type="entry name" value="ER"/>
</dbReference>
<dbReference type="RefSeq" id="WP_087929504.1">
    <property type="nucleotide sequence ID" value="NZ_CP021744.1"/>
</dbReference>
<dbReference type="InterPro" id="IPR020841">
    <property type="entry name" value="PKS_Beta-ketoAc_synthase_dom"/>
</dbReference>
<dbReference type="InterPro" id="IPR020806">
    <property type="entry name" value="PKS_PP-bd"/>
</dbReference>
<evidence type="ECO:0000256" key="1">
    <source>
        <dbReference type="ARBA" id="ARBA00004792"/>
    </source>
</evidence>
<dbReference type="InterPro" id="IPR050091">
    <property type="entry name" value="PKS_NRPS_Biosynth_Enz"/>
</dbReference>
<dbReference type="Pfam" id="PF00107">
    <property type="entry name" value="ADH_zinc_N"/>
    <property type="match status" value="1"/>
</dbReference>
<dbReference type="PROSITE" id="PS50075">
    <property type="entry name" value="CARRIER"/>
    <property type="match status" value="1"/>
</dbReference>
<dbReference type="GO" id="GO:0017000">
    <property type="term" value="P:antibiotic biosynthetic process"/>
    <property type="evidence" value="ECO:0007669"/>
    <property type="project" value="UniProtKB-KW"/>
</dbReference>
<dbReference type="Gene3D" id="3.30.70.3290">
    <property type="match status" value="1"/>
</dbReference>
<dbReference type="Gene3D" id="1.10.1200.10">
    <property type="entry name" value="ACP-like"/>
    <property type="match status" value="1"/>
</dbReference>
<dbReference type="SUPFAM" id="SSF50129">
    <property type="entry name" value="GroES-like"/>
    <property type="match status" value="1"/>
</dbReference>
<dbReference type="InterPro" id="IPR029063">
    <property type="entry name" value="SAM-dependent_MTases_sf"/>
</dbReference>
<dbReference type="InterPro" id="IPR016036">
    <property type="entry name" value="Malonyl_transacylase_ACP-bd"/>
</dbReference>
<feature type="domain" description="Ketosynthase family 3 (KS3)" evidence="11">
    <location>
        <begin position="5"/>
        <end position="428"/>
    </location>
</feature>
<protein>
    <submittedName>
        <fullName evidence="13">Polyketide synthase</fullName>
    </submittedName>
</protein>
<keyword evidence="3" id="KW-0597">Phosphoprotein</keyword>
<dbReference type="InterPro" id="IPR014031">
    <property type="entry name" value="Ketoacyl_synth_C"/>
</dbReference>
<dbReference type="InterPro" id="IPR009081">
    <property type="entry name" value="PP-bd_ACP"/>
</dbReference>
<evidence type="ECO:0000256" key="9">
    <source>
        <dbReference type="PROSITE-ProRule" id="PRU01363"/>
    </source>
</evidence>
<dbReference type="InterPro" id="IPR014043">
    <property type="entry name" value="Acyl_transferase_dom"/>
</dbReference>
<proteinExistence type="predicted"/>
<reference evidence="13 14" key="1">
    <citation type="submission" date="2017-06" db="EMBL/GenBank/DDBJ databases">
        <title>Streptomyces albireticuli Genome sequencing and assembly.</title>
        <authorList>
            <person name="Wang Y."/>
            <person name="Du B."/>
            <person name="Ding Y."/>
            <person name="Liu H."/>
            <person name="Hou Q."/>
            <person name="Liu K."/>
            <person name="Yao L."/>
            <person name="Wang C."/>
        </authorList>
    </citation>
    <scope>NUCLEOTIDE SEQUENCE [LARGE SCALE GENOMIC DNA]</scope>
    <source>
        <strain evidence="13 14">MDJK11</strain>
    </source>
</reference>
<dbReference type="InterPro" id="IPR049551">
    <property type="entry name" value="PKS_DH_C"/>
</dbReference>
<feature type="active site" description="Proton acceptor; for dehydratase activity" evidence="9">
    <location>
        <position position="916"/>
    </location>
</feature>
<evidence type="ECO:0000313" key="13">
    <source>
        <dbReference type="EMBL" id="ARZ71764.1"/>
    </source>
</evidence>
<feature type="active site" description="Proton donor; for dehydratase activity" evidence="9">
    <location>
        <position position="1077"/>
    </location>
</feature>
<dbReference type="InterPro" id="IPR016035">
    <property type="entry name" value="Acyl_Trfase/lysoPLipase"/>
</dbReference>
<dbReference type="InterPro" id="IPR020807">
    <property type="entry name" value="PKS_DH"/>
</dbReference>
<dbReference type="OrthoDB" id="9778690at2"/>
<dbReference type="InterPro" id="IPR049900">
    <property type="entry name" value="PKS_mFAS_DH"/>
</dbReference>
<feature type="domain" description="PKS/mFAS DH" evidence="12">
    <location>
        <begin position="887"/>
        <end position="1160"/>
    </location>
</feature>
<accession>A0A1Z2LBT8</accession>
<dbReference type="CDD" id="cd00833">
    <property type="entry name" value="PKS"/>
    <property type="match status" value="1"/>
</dbReference>
<dbReference type="SUPFAM" id="SSF53335">
    <property type="entry name" value="S-adenosyl-L-methionine-dependent methyltransferases"/>
    <property type="match status" value="1"/>
</dbReference>
<evidence type="ECO:0000313" key="14">
    <source>
        <dbReference type="Proteomes" id="UP000195755"/>
    </source>
</evidence>
<dbReference type="SMART" id="SM00823">
    <property type="entry name" value="PKS_PP"/>
    <property type="match status" value="1"/>
</dbReference>
<dbReference type="SUPFAM" id="SSF51735">
    <property type="entry name" value="NAD(P)-binding Rossmann-fold domains"/>
    <property type="match status" value="3"/>
</dbReference>
<evidence type="ECO:0000256" key="3">
    <source>
        <dbReference type="ARBA" id="ARBA00022553"/>
    </source>
</evidence>
<dbReference type="InterPro" id="IPR036291">
    <property type="entry name" value="NAD(P)-bd_dom_sf"/>
</dbReference>
<evidence type="ECO:0000256" key="5">
    <source>
        <dbReference type="ARBA" id="ARBA00022857"/>
    </source>
</evidence>
<dbReference type="Gene3D" id="3.40.50.150">
    <property type="entry name" value="Vaccinia Virus protein VP39"/>
    <property type="match status" value="1"/>
</dbReference>
<dbReference type="Pfam" id="PF08242">
    <property type="entry name" value="Methyltransf_12"/>
    <property type="match status" value="1"/>
</dbReference>
<feature type="region of interest" description="C-terminal hotdog fold" evidence="9">
    <location>
        <begin position="1020"/>
        <end position="1160"/>
    </location>
</feature>